<dbReference type="Proteomes" id="UP001287356">
    <property type="component" value="Unassembled WGS sequence"/>
</dbReference>
<comment type="caution">
    <text evidence="3">The sequence shown here is derived from an EMBL/GenBank/DDBJ whole genome shotgun (WGS) entry which is preliminary data.</text>
</comment>
<dbReference type="PANTHER" id="PTHR38788:SF3">
    <property type="entry name" value="CLR5 DOMAIN-CONTAINING PROTEIN"/>
    <property type="match status" value="1"/>
</dbReference>
<name>A0AAE0TXA1_9PEZI</name>
<sequence>MDQFTDTDGAGHWFEPPPIWGGADHDALMSLLWPLHDDDAMLVDDAAPFAQPQTHAPPLPASESAPTAPSPKPPPSLEEWNQHRSRIKRLYLDQDEPLRKVIATMGEEFGFHATASMYKKRFKQWGFVKNNRERDVRSMMALKKQRQEEGKTTQFLNNGQPVSNKRIETYLRRKKLNPAAFTKAAAASGSAALACHISYRTPSPAASFSPDFYRHSELLLRATRDSAFAQFGSDNMTTKRREELRLAGVPPTLAPTAMTCRRMLNSKDFQSAGRVLRKLGVELESSVRDGASELVQDLLRLTVILGSGWLKATKCLVKQAACLSREYGRSAAQPLGHFLAQLHECDIDCLVPTATSALLCHIDATSLIFGKDSYFAVRSWTSTATYLGSSGNLAYTSLIQNAERGVRQYEAHFGECDWKTLDFLDDLAELEYEEASVLKTSMDKPRRRFELLLKRAEQGGDQTFWHRFYGQYSLAWIHHSQGADEVAEQYMKGAVETLRNNDVTDIDSFVDSCVVLEQWLLDSGKHESAREVREMWTAALPPDEEAAVDGAPLVVAQLAGQAAEAAVGAAEDAVVAQTAGRAGARRRVNPACIYLTRPNWYNRGIGLDVD</sequence>
<evidence type="ECO:0000256" key="1">
    <source>
        <dbReference type="SAM" id="MobiDB-lite"/>
    </source>
</evidence>
<evidence type="ECO:0000313" key="4">
    <source>
        <dbReference type="Proteomes" id="UP001287356"/>
    </source>
</evidence>
<keyword evidence="4" id="KW-1185">Reference proteome</keyword>
<dbReference type="EMBL" id="JAULSN010000001">
    <property type="protein sequence ID" value="KAK3382866.1"/>
    <property type="molecule type" value="Genomic_DNA"/>
</dbReference>
<feature type="region of interest" description="Disordered" evidence="1">
    <location>
        <begin position="50"/>
        <end position="79"/>
    </location>
</feature>
<proteinExistence type="predicted"/>
<accession>A0AAE0TXA1</accession>
<organism evidence="3 4">
    <name type="scientific">Lasiosphaeria ovina</name>
    <dbReference type="NCBI Taxonomy" id="92902"/>
    <lineage>
        <taxon>Eukaryota</taxon>
        <taxon>Fungi</taxon>
        <taxon>Dikarya</taxon>
        <taxon>Ascomycota</taxon>
        <taxon>Pezizomycotina</taxon>
        <taxon>Sordariomycetes</taxon>
        <taxon>Sordariomycetidae</taxon>
        <taxon>Sordariales</taxon>
        <taxon>Lasiosphaeriaceae</taxon>
        <taxon>Lasiosphaeria</taxon>
    </lineage>
</organism>
<dbReference type="Pfam" id="PF14420">
    <property type="entry name" value="Clr5"/>
    <property type="match status" value="1"/>
</dbReference>
<reference evidence="3" key="1">
    <citation type="journal article" date="2023" name="Mol. Phylogenet. Evol.">
        <title>Genome-scale phylogeny and comparative genomics of the fungal order Sordariales.</title>
        <authorList>
            <person name="Hensen N."/>
            <person name="Bonometti L."/>
            <person name="Westerberg I."/>
            <person name="Brannstrom I.O."/>
            <person name="Guillou S."/>
            <person name="Cros-Aarteil S."/>
            <person name="Calhoun S."/>
            <person name="Haridas S."/>
            <person name="Kuo A."/>
            <person name="Mondo S."/>
            <person name="Pangilinan J."/>
            <person name="Riley R."/>
            <person name="LaButti K."/>
            <person name="Andreopoulos B."/>
            <person name="Lipzen A."/>
            <person name="Chen C."/>
            <person name="Yan M."/>
            <person name="Daum C."/>
            <person name="Ng V."/>
            <person name="Clum A."/>
            <person name="Steindorff A."/>
            <person name="Ohm R.A."/>
            <person name="Martin F."/>
            <person name="Silar P."/>
            <person name="Natvig D.O."/>
            <person name="Lalanne C."/>
            <person name="Gautier V."/>
            <person name="Ament-Velasquez S.L."/>
            <person name="Kruys A."/>
            <person name="Hutchinson M.I."/>
            <person name="Powell A.J."/>
            <person name="Barry K."/>
            <person name="Miller A.N."/>
            <person name="Grigoriev I.V."/>
            <person name="Debuchy R."/>
            <person name="Gladieux P."/>
            <person name="Hiltunen Thoren M."/>
            <person name="Johannesson H."/>
        </authorList>
    </citation>
    <scope>NUCLEOTIDE SEQUENCE</scope>
    <source>
        <strain evidence="3">CBS 958.72</strain>
    </source>
</reference>
<feature type="domain" description="Clr5" evidence="2">
    <location>
        <begin position="78"/>
        <end position="129"/>
    </location>
</feature>
<dbReference type="PANTHER" id="PTHR38788">
    <property type="entry name" value="CLR5 DOMAIN-CONTAINING PROTEIN"/>
    <property type="match status" value="1"/>
</dbReference>
<dbReference type="InterPro" id="IPR025676">
    <property type="entry name" value="Clr5_dom"/>
</dbReference>
<dbReference type="AlphaFoldDB" id="A0AAE0TXA1"/>
<evidence type="ECO:0000313" key="3">
    <source>
        <dbReference type="EMBL" id="KAK3382866.1"/>
    </source>
</evidence>
<protein>
    <recommendedName>
        <fullName evidence="2">Clr5 domain-containing protein</fullName>
    </recommendedName>
</protein>
<reference evidence="3" key="2">
    <citation type="submission" date="2023-06" db="EMBL/GenBank/DDBJ databases">
        <authorList>
            <consortium name="Lawrence Berkeley National Laboratory"/>
            <person name="Haridas S."/>
            <person name="Hensen N."/>
            <person name="Bonometti L."/>
            <person name="Westerberg I."/>
            <person name="Brannstrom I.O."/>
            <person name="Guillou S."/>
            <person name="Cros-Aarteil S."/>
            <person name="Calhoun S."/>
            <person name="Kuo A."/>
            <person name="Mondo S."/>
            <person name="Pangilinan J."/>
            <person name="Riley R."/>
            <person name="Labutti K."/>
            <person name="Andreopoulos B."/>
            <person name="Lipzen A."/>
            <person name="Chen C."/>
            <person name="Yanf M."/>
            <person name="Daum C."/>
            <person name="Ng V."/>
            <person name="Clum A."/>
            <person name="Steindorff A."/>
            <person name="Ohm R."/>
            <person name="Martin F."/>
            <person name="Silar P."/>
            <person name="Natvig D."/>
            <person name="Lalanne C."/>
            <person name="Gautier V."/>
            <person name="Ament-Velasquez S.L."/>
            <person name="Kruys A."/>
            <person name="Hutchinson M.I."/>
            <person name="Powell A.J."/>
            <person name="Barry K."/>
            <person name="Miller A.N."/>
            <person name="Grigoriev I.V."/>
            <person name="Debuchy R."/>
            <person name="Gladieux P."/>
            <person name="Thoren M.H."/>
            <person name="Johannesson H."/>
        </authorList>
    </citation>
    <scope>NUCLEOTIDE SEQUENCE</scope>
    <source>
        <strain evidence="3">CBS 958.72</strain>
    </source>
</reference>
<gene>
    <name evidence="3" type="ORF">B0T24DRAFT_587580</name>
</gene>
<evidence type="ECO:0000259" key="2">
    <source>
        <dbReference type="Pfam" id="PF14420"/>
    </source>
</evidence>